<dbReference type="PANTHER" id="PTHR43591">
    <property type="entry name" value="METHYLTRANSFERASE"/>
    <property type="match status" value="1"/>
</dbReference>
<keyword evidence="3" id="KW-1185">Reference proteome</keyword>
<dbReference type="OrthoDB" id="9810615at2"/>
<dbReference type="CDD" id="cd02440">
    <property type="entry name" value="AdoMet_MTases"/>
    <property type="match status" value="1"/>
</dbReference>
<dbReference type="RefSeq" id="WP_089293354.1">
    <property type="nucleotide sequence ID" value="NZ_BOMU01000038.1"/>
</dbReference>
<dbReference type="PANTHER" id="PTHR43591:SF24">
    <property type="entry name" value="2-METHOXY-6-POLYPRENYL-1,4-BENZOQUINOL METHYLASE, MITOCHONDRIAL"/>
    <property type="match status" value="1"/>
</dbReference>
<gene>
    <name evidence="2" type="ORF">SAMN06264365_104159</name>
</gene>
<keyword evidence="2" id="KW-0489">Methyltransferase</keyword>
<feature type="domain" description="Methyltransferase" evidence="1">
    <location>
        <begin position="50"/>
        <end position="141"/>
    </location>
</feature>
<dbReference type="Proteomes" id="UP000198415">
    <property type="component" value="Unassembled WGS sequence"/>
</dbReference>
<sequence length="267" mass="28737">MDQVSSEIITFYENRYDEAARLERRPQSRLERIRTLELLREVLPAAPARILDVGGGPGAYARELLADGYRIRLVDLVPAHVAQARSGEPPIDAVVGDARDLPEPDASQDATLLLGPLYHLHERADRVRAIREAIRVTRPGGPIAAAAISRFAGPVDFAATARFDERMLAESRRLITDGVNDSSIGFTVAYFHRVAELLAECREAGLADVVIHGIEGPAWPATEAAGTGPNAETIFDAALHLARVYSSEPDLLSASAHLLAVGTAPLG</sequence>
<dbReference type="EMBL" id="FZNR01000004">
    <property type="protein sequence ID" value="SNR64654.1"/>
    <property type="molecule type" value="Genomic_DNA"/>
</dbReference>
<organism evidence="2 3">
    <name type="scientific">Actinoplanes regularis</name>
    <dbReference type="NCBI Taxonomy" id="52697"/>
    <lineage>
        <taxon>Bacteria</taxon>
        <taxon>Bacillati</taxon>
        <taxon>Actinomycetota</taxon>
        <taxon>Actinomycetes</taxon>
        <taxon>Micromonosporales</taxon>
        <taxon>Micromonosporaceae</taxon>
        <taxon>Actinoplanes</taxon>
    </lineage>
</organism>
<proteinExistence type="predicted"/>
<dbReference type="SUPFAM" id="SSF53335">
    <property type="entry name" value="S-adenosyl-L-methionine-dependent methyltransferases"/>
    <property type="match status" value="1"/>
</dbReference>
<reference evidence="2 3" key="1">
    <citation type="submission" date="2017-06" db="EMBL/GenBank/DDBJ databases">
        <authorList>
            <person name="Kim H.J."/>
            <person name="Triplett B.A."/>
        </authorList>
    </citation>
    <scope>NUCLEOTIDE SEQUENCE [LARGE SCALE GENOMIC DNA]</scope>
    <source>
        <strain evidence="2 3">DSM 43151</strain>
    </source>
</reference>
<dbReference type="InterPro" id="IPR029063">
    <property type="entry name" value="SAM-dependent_MTases_sf"/>
</dbReference>
<protein>
    <submittedName>
        <fullName evidence="2">Methyltransferase domain-containing protein</fullName>
    </submittedName>
</protein>
<keyword evidence="2" id="KW-0808">Transferase</keyword>
<accession>A0A238Y206</accession>
<dbReference type="AlphaFoldDB" id="A0A238Y206"/>
<dbReference type="InterPro" id="IPR041698">
    <property type="entry name" value="Methyltransf_25"/>
</dbReference>
<dbReference type="GO" id="GO:0032259">
    <property type="term" value="P:methylation"/>
    <property type="evidence" value="ECO:0007669"/>
    <property type="project" value="UniProtKB-KW"/>
</dbReference>
<evidence type="ECO:0000313" key="2">
    <source>
        <dbReference type="EMBL" id="SNR64654.1"/>
    </source>
</evidence>
<evidence type="ECO:0000313" key="3">
    <source>
        <dbReference type="Proteomes" id="UP000198415"/>
    </source>
</evidence>
<dbReference type="Gene3D" id="3.40.50.150">
    <property type="entry name" value="Vaccinia Virus protein VP39"/>
    <property type="match status" value="1"/>
</dbReference>
<dbReference type="GO" id="GO:0008168">
    <property type="term" value="F:methyltransferase activity"/>
    <property type="evidence" value="ECO:0007669"/>
    <property type="project" value="UniProtKB-KW"/>
</dbReference>
<name>A0A238Y206_9ACTN</name>
<dbReference type="Pfam" id="PF13649">
    <property type="entry name" value="Methyltransf_25"/>
    <property type="match status" value="1"/>
</dbReference>
<evidence type="ECO:0000259" key="1">
    <source>
        <dbReference type="Pfam" id="PF13649"/>
    </source>
</evidence>